<organism evidence="4 5">
    <name type="scientific">Turnera subulata</name>
    <dbReference type="NCBI Taxonomy" id="218843"/>
    <lineage>
        <taxon>Eukaryota</taxon>
        <taxon>Viridiplantae</taxon>
        <taxon>Streptophyta</taxon>
        <taxon>Embryophyta</taxon>
        <taxon>Tracheophyta</taxon>
        <taxon>Spermatophyta</taxon>
        <taxon>Magnoliopsida</taxon>
        <taxon>eudicotyledons</taxon>
        <taxon>Gunneridae</taxon>
        <taxon>Pentapetalae</taxon>
        <taxon>rosids</taxon>
        <taxon>fabids</taxon>
        <taxon>Malpighiales</taxon>
        <taxon>Passifloraceae</taxon>
        <taxon>Turnera</taxon>
    </lineage>
</organism>
<reference evidence="4" key="2">
    <citation type="journal article" date="2023" name="Plants (Basel)">
        <title>Annotation of the Turnera subulata (Passifloraceae) Draft Genome Reveals the S-Locus Evolved after the Divergence of Turneroideae from Passifloroideae in a Stepwise Manner.</title>
        <authorList>
            <person name="Henning P.M."/>
            <person name="Roalson E.H."/>
            <person name="Mir W."/>
            <person name="McCubbin A.G."/>
            <person name="Shore J.S."/>
        </authorList>
    </citation>
    <scope>NUCLEOTIDE SEQUENCE</scope>
    <source>
        <strain evidence="4">F60SS</strain>
    </source>
</reference>
<keyword evidence="5" id="KW-1185">Reference proteome</keyword>
<proteinExistence type="predicted"/>
<feature type="compositionally biased region" description="Basic and acidic residues" evidence="1">
    <location>
        <begin position="297"/>
        <end position="315"/>
    </location>
</feature>
<feature type="compositionally biased region" description="Basic residues" evidence="1">
    <location>
        <begin position="35"/>
        <end position="46"/>
    </location>
</feature>
<name>A0A9Q0G998_9ROSI</name>
<reference evidence="4" key="1">
    <citation type="submission" date="2022-02" db="EMBL/GenBank/DDBJ databases">
        <authorList>
            <person name="Henning P.M."/>
            <person name="McCubbin A.G."/>
            <person name="Shore J.S."/>
        </authorList>
    </citation>
    <scope>NUCLEOTIDE SEQUENCE</scope>
    <source>
        <strain evidence="4">F60SS</strain>
        <tissue evidence="4">Leaves</tissue>
    </source>
</reference>
<dbReference type="PANTHER" id="PTHR12956:SF24">
    <property type="entry name" value="TRANSMEMBRANE PROTEIN (DUF616)"/>
    <property type="match status" value="1"/>
</dbReference>
<feature type="region of interest" description="Disordered" evidence="1">
    <location>
        <begin position="1"/>
        <end position="52"/>
    </location>
</feature>
<accession>A0A9Q0G998</accession>
<evidence type="ECO:0000256" key="2">
    <source>
        <dbReference type="SAM" id="Phobius"/>
    </source>
</evidence>
<feature type="region of interest" description="Disordered" evidence="1">
    <location>
        <begin position="87"/>
        <end position="110"/>
    </location>
</feature>
<feature type="region of interest" description="Disordered" evidence="1">
    <location>
        <begin position="135"/>
        <end position="363"/>
    </location>
</feature>
<keyword evidence="2" id="KW-1133">Transmembrane helix</keyword>
<evidence type="ECO:0000313" key="4">
    <source>
        <dbReference type="EMBL" id="KAJ4845543.1"/>
    </source>
</evidence>
<dbReference type="Proteomes" id="UP001141552">
    <property type="component" value="Unassembled WGS sequence"/>
</dbReference>
<feature type="compositionally biased region" description="Basic and acidic residues" evidence="1">
    <location>
        <begin position="87"/>
        <end position="96"/>
    </location>
</feature>
<feature type="transmembrane region" description="Helical" evidence="2">
    <location>
        <begin position="57"/>
        <end position="80"/>
    </location>
</feature>
<feature type="compositionally biased region" description="Acidic residues" evidence="1">
    <location>
        <begin position="174"/>
        <end position="183"/>
    </location>
</feature>
<dbReference type="InterPro" id="IPR048354">
    <property type="entry name" value="TOD1_MUCI70_glycTrfase_dom"/>
</dbReference>
<evidence type="ECO:0000259" key="3">
    <source>
        <dbReference type="Pfam" id="PF04765"/>
    </source>
</evidence>
<keyword evidence="2" id="KW-0812">Transmembrane</keyword>
<feature type="compositionally biased region" description="Polar residues" evidence="1">
    <location>
        <begin position="321"/>
        <end position="339"/>
    </location>
</feature>
<comment type="caution">
    <text evidence="4">The sequence shown here is derived from an EMBL/GenBank/DDBJ whole genome shotgun (WGS) entry which is preliminary data.</text>
</comment>
<evidence type="ECO:0000313" key="5">
    <source>
        <dbReference type="Proteomes" id="UP001141552"/>
    </source>
</evidence>
<dbReference type="PANTHER" id="PTHR12956">
    <property type="entry name" value="ALKALINE CERAMIDASE-RELATED"/>
    <property type="match status" value="1"/>
</dbReference>
<sequence length="758" mass="86080">MAQYRQSGGHHLYSNGSAASSDQVSIGIRGNQQQHQHHKSGRARRSGRSDKNRAGGFPIGAVVAFLSLVLVVTVLAYCFISTDTREEVKDGRHLEQQQEEEEGEDVKNDTDFLANVTRTDAVKVLGFGKDSVGHGRDSRYWENDDRRRDEDYDEDDVEKKREVKVGKKKKKETEEEDEEEEDGEKVSQGLVDGRGGVGLYNEDGRKELRMYEQEYEASLKDGQMPRRKGNGKNSLLDDEEQNEGGVSDNEYDDGIDSHDPRVEDDGDSELDVKVEDSEVGGGSHDEDDDGRGSSGVHDGESKDHSVVGKDVEETPVRQLGKGSSKSHILGGSDSNSRHVSTVGGESASKSRSDSKRKTRRRRFGKFPSYMHMDMFARIEKGNKKKSSEMPSHFAGLFILSFSLCLFASGSCTMKLLNSTAQLVEPFESRKFARFSLQYVEMEEKPDGQEKWEPRFAGHQSLQEREESFLVHDQKISCGFVKGPQGSPSTGFDLSEDDENYISKCHIAVVSCIFGNSDHLRSPANKMVTRLSRKNVCFVMFVDEITAQTLSSEGQMQDRTGFIGLWKIVVVKNLPYDDMRRVGKVPKLLAHRLFPSARYSIWLDSKLRLQLDPLLVLEYFLWRKGYEYAISNHYDRHCVWEEVAQNKRLNKYNHTVIDEQFAFYRADGLTKFNASDPNKLLPSNVPEGSLIVRAHTPMSNLFSCLWFNEVEQFTPRDQLSFAYTYQKLKRMNPGRPFYLNMFKVKNLIELCLPKSVWKL</sequence>
<dbReference type="AlphaFoldDB" id="A0A9Q0G998"/>
<feature type="compositionally biased region" description="Basic and acidic residues" evidence="1">
    <location>
        <begin position="202"/>
        <end position="212"/>
    </location>
</feature>
<gene>
    <name evidence="4" type="ORF">Tsubulata_036640</name>
</gene>
<dbReference type="InterPro" id="IPR006852">
    <property type="entry name" value="TOD1_MUCI70"/>
</dbReference>
<evidence type="ECO:0000256" key="1">
    <source>
        <dbReference type="SAM" id="MobiDB-lite"/>
    </source>
</evidence>
<feature type="domain" description="TOD1/MUCI70 glycosyltransferase-like" evidence="3">
    <location>
        <begin position="436"/>
        <end position="745"/>
    </location>
</feature>
<feature type="compositionally biased region" description="Basic and acidic residues" evidence="1">
    <location>
        <begin position="135"/>
        <end position="150"/>
    </location>
</feature>
<keyword evidence="2" id="KW-0472">Membrane</keyword>
<dbReference type="Pfam" id="PF04765">
    <property type="entry name" value="TOD1_MUCI70"/>
    <property type="match status" value="1"/>
</dbReference>
<feature type="compositionally biased region" description="Polar residues" evidence="1">
    <location>
        <begin position="14"/>
        <end position="34"/>
    </location>
</feature>
<protein>
    <recommendedName>
        <fullName evidence="3">TOD1/MUCI70 glycosyltransferase-like domain-containing protein</fullName>
    </recommendedName>
</protein>
<dbReference type="OrthoDB" id="1905162at2759"/>
<dbReference type="EMBL" id="JAKUCV010001644">
    <property type="protein sequence ID" value="KAJ4845543.1"/>
    <property type="molecule type" value="Genomic_DNA"/>
</dbReference>